<keyword evidence="11" id="KW-1185">Reference proteome</keyword>
<keyword evidence="3 7" id="KW-0812">Transmembrane</keyword>
<feature type="domain" description="EXPERA" evidence="8">
    <location>
        <begin position="8"/>
        <end position="143"/>
    </location>
</feature>
<dbReference type="PROSITE" id="PS51751">
    <property type="entry name" value="EXPERA"/>
    <property type="match status" value="1"/>
</dbReference>
<reference evidence="9" key="1">
    <citation type="journal article" date="2021" name="Proc. Natl. Acad. Sci. U.S.A.">
        <title>Three genomes in the algal genus Volvox reveal the fate of a haploid sex-determining region after a transition to homothallism.</title>
        <authorList>
            <person name="Yamamoto K."/>
            <person name="Hamaji T."/>
            <person name="Kawai-Toyooka H."/>
            <person name="Matsuzaki R."/>
            <person name="Takahashi F."/>
            <person name="Nishimura Y."/>
            <person name="Kawachi M."/>
            <person name="Noguchi H."/>
            <person name="Minakuchi Y."/>
            <person name="Umen J.G."/>
            <person name="Toyoda A."/>
            <person name="Nozaki H."/>
        </authorList>
    </citation>
    <scope>NUCLEOTIDE SEQUENCE</scope>
    <source>
        <strain evidence="10">NIES-3785</strain>
        <strain evidence="9">NIES-3786</strain>
    </source>
</reference>
<dbReference type="InterPro" id="IPR016964">
    <property type="entry name" value="Sigma2_recept"/>
</dbReference>
<name>A0A8J4CRT1_9CHLO</name>
<evidence type="ECO:0000313" key="9">
    <source>
        <dbReference type="EMBL" id="GIL85390.1"/>
    </source>
</evidence>
<evidence type="ECO:0000259" key="8">
    <source>
        <dbReference type="PROSITE" id="PS51751"/>
    </source>
</evidence>
<comment type="caution">
    <text evidence="9">The sequence shown here is derived from an EMBL/GenBank/DDBJ whole genome shotgun (WGS) entry which is preliminary data.</text>
</comment>
<accession>A0A8J4CRT1</accession>
<evidence type="ECO:0000313" key="11">
    <source>
        <dbReference type="Proteomes" id="UP000747110"/>
    </source>
</evidence>
<comment type="subcellular location">
    <subcellularLocation>
        <location evidence="1">Endoplasmic reticulum membrane</location>
        <topology evidence="1">Multi-pass membrane protein</topology>
    </subcellularLocation>
</comment>
<dbReference type="AlphaFoldDB" id="A0A8J4CRT1"/>
<dbReference type="Proteomes" id="UP000747110">
    <property type="component" value="Unassembled WGS sequence"/>
</dbReference>
<organism evidence="9 11">
    <name type="scientific">Volvox reticuliferus</name>
    <dbReference type="NCBI Taxonomy" id="1737510"/>
    <lineage>
        <taxon>Eukaryota</taxon>
        <taxon>Viridiplantae</taxon>
        <taxon>Chlorophyta</taxon>
        <taxon>core chlorophytes</taxon>
        <taxon>Chlorophyceae</taxon>
        <taxon>CS clade</taxon>
        <taxon>Chlamydomonadales</taxon>
        <taxon>Volvocaceae</taxon>
        <taxon>Volvox</taxon>
    </lineage>
</organism>
<evidence type="ECO:0000256" key="7">
    <source>
        <dbReference type="PIRNR" id="PIRNR031032"/>
    </source>
</evidence>
<dbReference type="Pfam" id="PF05241">
    <property type="entry name" value="EBP"/>
    <property type="match status" value="1"/>
</dbReference>
<keyword evidence="6 7" id="KW-0472">Membrane</keyword>
<evidence type="ECO:0000256" key="3">
    <source>
        <dbReference type="ARBA" id="ARBA00022692"/>
    </source>
</evidence>
<dbReference type="InterPro" id="IPR051987">
    <property type="entry name" value="Sigma-2_receptor-like"/>
</dbReference>
<gene>
    <name evidence="9" type="ORF">Vretifemale_13936</name>
    <name evidence="10" type="ORF">Vretimale_10666</name>
</gene>
<evidence type="ECO:0000256" key="2">
    <source>
        <dbReference type="ARBA" id="ARBA00009096"/>
    </source>
</evidence>
<protein>
    <recommendedName>
        <fullName evidence="8">EXPERA domain-containing protein</fullName>
    </recommendedName>
</protein>
<dbReference type="EMBL" id="BNCQ01000021">
    <property type="protein sequence ID" value="GIM06329.1"/>
    <property type="molecule type" value="Genomic_DNA"/>
</dbReference>
<dbReference type="PANTHER" id="PTHR31204">
    <property type="entry name" value="SIGMA INTRACELLULAR RECEPTOR 2"/>
    <property type="match status" value="1"/>
</dbReference>
<sequence>MGLLTNILDGIFLAYFILHIPTTIVVDSQSVVPARFIPSWAKELIQWHIKTNGDHLVGTNPLWFVSLVACECFIQLPFFFFATYAFIKRRNWIRMPSILYGTHVATSMVPILVDILLSPSSGPKRVTLALIYLPYLIVPLLLVVRMVVTAQPFGDDRKRRGKYKAQ</sequence>
<keyword evidence="4" id="KW-0256">Endoplasmic reticulum</keyword>
<comment type="similarity">
    <text evidence="2">Belongs to the TMEM97/sigma-2 receptor family.</text>
</comment>
<evidence type="ECO:0000256" key="6">
    <source>
        <dbReference type="ARBA" id="ARBA00023136"/>
    </source>
</evidence>
<evidence type="ECO:0000256" key="1">
    <source>
        <dbReference type="ARBA" id="ARBA00004477"/>
    </source>
</evidence>
<keyword evidence="5 7" id="KW-1133">Transmembrane helix</keyword>
<dbReference type="InterPro" id="IPR033118">
    <property type="entry name" value="EXPERA"/>
</dbReference>
<dbReference type="PIRSF" id="PIRSF031032">
    <property type="entry name" value="TMP_97_prd"/>
    <property type="match status" value="1"/>
</dbReference>
<feature type="transmembrane region" description="Helical" evidence="7">
    <location>
        <begin position="98"/>
        <end position="117"/>
    </location>
</feature>
<evidence type="ECO:0000313" key="10">
    <source>
        <dbReference type="EMBL" id="GIM06329.1"/>
    </source>
</evidence>
<dbReference type="PANTHER" id="PTHR31204:SF1">
    <property type="entry name" value="SIGMA INTRACELLULAR RECEPTOR 2"/>
    <property type="match status" value="1"/>
</dbReference>
<dbReference type="GO" id="GO:0005789">
    <property type="term" value="C:endoplasmic reticulum membrane"/>
    <property type="evidence" value="ECO:0007669"/>
    <property type="project" value="UniProtKB-SubCell"/>
</dbReference>
<dbReference type="OrthoDB" id="19014at2759"/>
<feature type="transmembrane region" description="Helical" evidence="7">
    <location>
        <begin position="62"/>
        <end position="86"/>
    </location>
</feature>
<dbReference type="Proteomes" id="UP000722791">
    <property type="component" value="Unassembled WGS sequence"/>
</dbReference>
<dbReference type="EMBL" id="BNCP01000032">
    <property type="protein sequence ID" value="GIL85390.1"/>
    <property type="molecule type" value="Genomic_DNA"/>
</dbReference>
<feature type="transmembrane region" description="Helical" evidence="7">
    <location>
        <begin position="7"/>
        <end position="26"/>
    </location>
</feature>
<evidence type="ECO:0000256" key="5">
    <source>
        <dbReference type="ARBA" id="ARBA00022989"/>
    </source>
</evidence>
<proteinExistence type="inferred from homology"/>
<feature type="transmembrane region" description="Helical" evidence="7">
    <location>
        <begin position="129"/>
        <end position="150"/>
    </location>
</feature>
<evidence type="ECO:0000256" key="4">
    <source>
        <dbReference type="ARBA" id="ARBA00022824"/>
    </source>
</evidence>